<keyword evidence="2" id="KW-1185">Reference proteome</keyword>
<proteinExistence type="predicted"/>
<gene>
    <name evidence="1" type="ORF">CVP05_11765</name>
</gene>
<dbReference type="EMBL" id="PHHA01000037">
    <property type="protein sequence ID" value="PJG84345.1"/>
    <property type="molecule type" value="Genomic_DNA"/>
</dbReference>
<dbReference type="OrthoDB" id="5916242at2"/>
<protein>
    <submittedName>
        <fullName evidence="1">Uncharacterized protein</fullName>
    </submittedName>
</protein>
<sequence length="333" mass="39156">MNRGLFSFITSNDFYKKLDKKWVITLDKYHKFWFDLIVNYKQLGDDINTKDLIVNKLRNIEEEVRSHLDKRFIYFICSRKKVRFNLKKKPWTNPLTKYTYIHLLIGRDRIKKRIKVKFIDANSSKSPKIKLNEKFIFIFYENGNTETVPIHEFLDLAKINLGICSNVEYVGYTNEPSRRPTNKSHAGLADILYKISNEDNDFLIYFNTFCVRAMQIESALGINIVAENGLINEINADKEGKIIEKCFISYFDSNLQDNNKKSEEGSLKNNLFMLKSEFNISKIDVYYNQINETDYTLFSSNSVRAMNEHYFSVSLIDDNVVIKRNIKPLISNE</sequence>
<comment type="caution">
    <text evidence="1">The sequence shown here is derived from an EMBL/GenBank/DDBJ whole genome shotgun (WGS) entry which is preliminary data.</text>
</comment>
<evidence type="ECO:0000313" key="1">
    <source>
        <dbReference type="EMBL" id="PJG84345.1"/>
    </source>
</evidence>
<accession>A0A2M8RZN2</accession>
<reference evidence="1 2" key="1">
    <citation type="submission" date="2017-11" db="EMBL/GenBank/DDBJ databases">
        <title>Reclassification of Bisgaard taxon 7 as Conservatibacter flavescens gen. nov., sp. nov.</title>
        <authorList>
            <person name="Christensen H."/>
        </authorList>
    </citation>
    <scope>NUCLEOTIDE SEQUENCE [LARGE SCALE GENOMIC DNA]</scope>
    <source>
        <strain evidence="1 2">7_4</strain>
    </source>
</reference>
<dbReference type="RefSeq" id="WP_100289756.1">
    <property type="nucleotide sequence ID" value="NZ_PHHA01000037.1"/>
</dbReference>
<name>A0A2M8RZN2_9PAST</name>
<dbReference type="Proteomes" id="UP000229329">
    <property type="component" value="Unassembled WGS sequence"/>
</dbReference>
<evidence type="ECO:0000313" key="2">
    <source>
        <dbReference type="Proteomes" id="UP000229329"/>
    </source>
</evidence>
<organism evidence="1 2">
    <name type="scientific">Conservatibacter flavescens</name>
    <dbReference type="NCBI Taxonomy" id="28161"/>
    <lineage>
        <taxon>Bacteria</taxon>
        <taxon>Pseudomonadati</taxon>
        <taxon>Pseudomonadota</taxon>
        <taxon>Gammaproteobacteria</taxon>
        <taxon>Pasteurellales</taxon>
        <taxon>Pasteurellaceae</taxon>
        <taxon>Conservatibacter</taxon>
    </lineage>
</organism>
<dbReference type="AlphaFoldDB" id="A0A2M8RZN2"/>